<evidence type="ECO:0000256" key="10">
    <source>
        <dbReference type="ARBA" id="ARBA00023002"/>
    </source>
</evidence>
<keyword evidence="9 14" id="KW-1133">Transmembrane helix</keyword>
<comment type="pathway">
    <text evidence="2 14 15">Porphyrin-containing compound metabolism; protoporphyrin-IX biosynthesis; protoporphyrin-IX from protoporphyrinogen-IX: step 1/1.</text>
</comment>
<evidence type="ECO:0000256" key="12">
    <source>
        <dbReference type="ARBA" id="ARBA00023136"/>
    </source>
</evidence>
<dbReference type="Proteomes" id="UP000323142">
    <property type="component" value="Unassembled WGS sequence"/>
</dbReference>
<evidence type="ECO:0000256" key="15">
    <source>
        <dbReference type="PIRNR" id="PIRNR004638"/>
    </source>
</evidence>
<dbReference type="UniPathway" id="UPA00251">
    <property type="reaction ID" value="UER00324"/>
</dbReference>
<comment type="catalytic activity">
    <reaction evidence="13 14 15">
        <text>protoporphyrinogen IX + 3 A = protoporphyrin IX + 3 AH2</text>
        <dbReference type="Rhea" id="RHEA:62000"/>
        <dbReference type="ChEBI" id="CHEBI:13193"/>
        <dbReference type="ChEBI" id="CHEBI:17499"/>
        <dbReference type="ChEBI" id="CHEBI:57306"/>
        <dbReference type="ChEBI" id="CHEBI:57307"/>
    </reaction>
</comment>
<evidence type="ECO:0000256" key="4">
    <source>
        <dbReference type="ARBA" id="ARBA00017504"/>
    </source>
</evidence>
<dbReference type="EC" id="1.3.99.-" evidence="14 15"/>
<evidence type="ECO:0000256" key="13">
    <source>
        <dbReference type="ARBA" id="ARBA00048390"/>
    </source>
</evidence>
<dbReference type="HAMAP" id="MF_02239">
    <property type="entry name" value="HemJ"/>
    <property type="match status" value="1"/>
</dbReference>
<keyword evidence="6 14" id="KW-0349">Heme</keyword>
<gene>
    <name evidence="16" type="primary">hemJ</name>
    <name evidence="16" type="ORF">F0L46_07565</name>
</gene>
<comment type="cofactor">
    <cofactor evidence="14 15">
        <name>heme b</name>
        <dbReference type="ChEBI" id="CHEBI:60344"/>
    </cofactor>
    <text evidence="14 15">Binds 1 heme b (iron(II)-protoporphyrin IX) group per subunit.</text>
</comment>
<name>A0A5B2VI31_9HYPH</name>
<feature type="transmembrane region" description="Helical" evidence="14">
    <location>
        <begin position="77"/>
        <end position="98"/>
    </location>
</feature>
<dbReference type="Pfam" id="PF03653">
    <property type="entry name" value="UPF0093"/>
    <property type="match status" value="1"/>
</dbReference>
<comment type="similarity">
    <text evidence="3 14 15">Belongs to the HemJ family.</text>
</comment>
<evidence type="ECO:0000256" key="2">
    <source>
        <dbReference type="ARBA" id="ARBA00005073"/>
    </source>
</evidence>
<evidence type="ECO:0000313" key="17">
    <source>
        <dbReference type="Proteomes" id="UP000323142"/>
    </source>
</evidence>
<dbReference type="OrthoDB" id="9800824at2"/>
<dbReference type="PIRSF" id="PIRSF004638">
    <property type="entry name" value="UCP004638"/>
    <property type="match status" value="1"/>
</dbReference>
<reference evidence="16 17" key="1">
    <citation type="submission" date="2019-09" db="EMBL/GenBank/DDBJ databases">
        <title>Salinarimonas rosea gen. nov., sp. nov., a new member of the a-2 subgroup of the Proteobacteria.</title>
        <authorList>
            <person name="Liu J."/>
        </authorList>
    </citation>
    <scope>NUCLEOTIDE SEQUENCE [LARGE SCALE GENOMIC DNA]</scope>
    <source>
        <strain evidence="16 17">BN140002</strain>
    </source>
</reference>
<feature type="transmembrane region" description="Helical" evidence="14">
    <location>
        <begin position="146"/>
        <end position="164"/>
    </location>
</feature>
<reference evidence="16 17" key="2">
    <citation type="submission" date="2019-09" db="EMBL/GenBank/DDBJ databases">
        <authorList>
            <person name="Jin C."/>
        </authorList>
    </citation>
    <scope>NUCLEOTIDE SEQUENCE [LARGE SCALE GENOMIC DNA]</scope>
    <source>
        <strain evidence="16 17">BN140002</strain>
    </source>
</reference>
<feature type="binding site" description="axial binding residue" evidence="14">
    <location>
        <position position="36"/>
    </location>
    <ligand>
        <name>heme</name>
        <dbReference type="ChEBI" id="CHEBI:30413"/>
    </ligand>
    <ligandPart>
        <name>Fe</name>
        <dbReference type="ChEBI" id="CHEBI:18248"/>
    </ligandPart>
</feature>
<evidence type="ECO:0000256" key="9">
    <source>
        <dbReference type="ARBA" id="ARBA00022989"/>
    </source>
</evidence>
<keyword evidence="7 14" id="KW-0812">Transmembrane</keyword>
<evidence type="ECO:0000256" key="6">
    <source>
        <dbReference type="ARBA" id="ARBA00022617"/>
    </source>
</evidence>
<keyword evidence="12 14" id="KW-0472">Membrane</keyword>
<keyword evidence="5 14" id="KW-1003">Cell membrane</keyword>
<evidence type="ECO:0000256" key="3">
    <source>
        <dbReference type="ARBA" id="ARBA00006501"/>
    </source>
</evidence>
<keyword evidence="11 14" id="KW-0408">Iron</keyword>
<dbReference type="AlphaFoldDB" id="A0A5B2VI31"/>
<evidence type="ECO:0000256" key="7">
    <source>
        <dbReference type="ARBA" id="ARBA00022692"/>
    </source>
</evidence>
<protein>
    <recommendedName>
        <fullName evidence="4 14">Protoporphyrinogen IX oxidase</fullName>
        <shortName evidence="14">PPO</shortName>
        <ecNumber evidence="14 15">1.3.99.-</ecNumber>
    </recommendedName>
</protein>
<evidence type="ECO:0000256" key="8">
    <source>
        <dbReference type="ARBA" id="ARBA00022723"/>
    </source>
</evidence>
<dbReference type="NCBIfam" id="TIGR00701">
    <property type="entry name" value="protoporphyrinogen oxidase HemJ"/>
    <property type="match status" value="1"/>
</dbReference>
<feature type="binding site" description="axial binding residue" evidence="14">
    <location>
        <position position="111"/>
    </location>
    <ligand>
        <name>heme</name>
        <dbReference type="ChEBI" id="CHEBI:30413"/>
    </ligand>
    <ligandPart>
        <name>Fe</name>
        <dbReference type="ChEBI" id="CHEBI:18248"/>
    </ligandPart>
</feature>
<dbReference type="EMBL" id="VUOA01000017">
    <property type="protein sequence ID" value="KAA2237847.1"/>
    <property type="molecule type" value="Genomic_DNA"/>
</dbReference>
<comment type="function">
    <text evidence="14 15">Catalyzes the oxidation of protoporphyrinogen IX to protoporphyrin IX.</text>
</comment>
<evidence type="ECO:0000256" key="11">
    <source>
        <dbReference type="ARBA" id="ARBA00023004"/>
    </source>
</evidence>
<keyword evidence="8 14" id="KW-0479">Metal-binding</keyword>
<organism evidence="16 17">
    <name type="scientific">Salinarimonas soli</name>
    <dbReference type="NCBI Taxonomy" id="1638099"/>
    <lineage>
        <taxon>Bacteria</taxon>
        <taxon>Pseudomonadati</taxon>
        <taxon>Pseudomonadota</taxon>
        <taxon>Alphaproteobacteria</taxon>
        <taxon>Hyphomicrobiales</taxon>
        <taxon>Salinarimonadaceae</taxon>
        <taxon>Salinarimonas</taxon>
    </lineage>
</organism>
<dbReference type="InterPro" id="IPR005265">
    <property type="entry name" value="HemJ-like"/>
</dbReference>
<accession>A0A5B2VI31</accession>
<proteinExistence type="inferred from homology"/>
<dbReference type="GO" id="GO:0005886">
    <property type="term" value="C:plasma membrane"/>
    <property type="evidence" value="ECO:0007669"/>
    <property type="project" value="UniProtKB-SubCell"/>
</dbReference>
<comment type="subcellular location">
    <subcellularLocation>
        <location evidence="1 14">Cell membrane</location>
        <topology evidence="1 14">Multi-pass membrane protein</topology>
    </subcellularLocation>
</comment>
<keyword evidence="10 14" id="KW-0560">Oxidoreductase</keyword>
<feature type="transmembrane region" description="Helical" evidence="14">
    <location>
        <begin position="104"/>
        <end position="125"/>
    </location>
</feature>
<evidence type="ECO:0000256" key="14">
    <source>
        <dbReference type="HAMAP-Rule" id="MF_02239"/>
    </source>
</evidence>
<dbReference type="GO" id="GO:0046872">
    <property type="term" value="F:metal ion binding"/>
    <property type="evidence" value="ECO:0007669"/>
    <property type="project" value="UniProtKB-UniRule"/>
</dbReference>
<evidence type="ECO:0000313" key="16">
    <source>
        <dbReference type="EMBL" id="KAA2237847.1"/>
    </source>
</evidence>
<evidence type="ECO:0000256" key="1">
    <source>
        <dbReference type="ARBA" id="ARBA00004651"/>
    </source>
</evidence>
<dbReference type="PANTHER" id="PTHR40255">
    <property type="entry name" value="UPF0093 MEMBRANE PROTEIN SLR1790"/>
    <property type="match status" value="1"/>
</dbReference>
<evidence type="ECO:0000256" key="5">
    <source>
        <dbReference type="ARBA" id="ARBA00022475"/>
    </source>
</evidence>
<dbReference type="GO" id="GO:0006782">
    <property type="term" value="P:protoporphyrinogen IX biosynthetic process"/>
    <property type="evidence" value="ECO:0007669"/>
    <property type="project" value="UniProtKB-UniRule"/>
</dbReference>
<feature type="transmembrane region" description="Helical" evidence="14">
    <location>
        <begin position="28"/>
        <end position="50"/>
    </location>
</feature>
<sequence length="167" mass="18472">MSSACSPGCGPVEPSLPRPAPRGRPPLLYLWIKAFHVIAIIAWMAALLYLPRLFVYHCEAPAGSPQSETFKIMERRLLKAIMTPAMVVTWVLGLYLAYAGGWFASGWLHAKLLLVVGLSAAHGFLAGCVRRFAGDRNERPARFYRIINEVPTLLMIGIVILVIVKPF</sequence>
<dbReference type="PANTHER" id="PTHR40255:SF1">
    <property type="entry name" value="PROTOPORPHYRINOGEN IX OXIDASE"/>
    <property type="match status" value="1"/>
</dbReference>
<keyword evidence="17" id="KW-1185">Reference proteome</keyword>
<dbReference type="GO" id="GO:0070818">
    <property type="term" value="F:protoporphyrinogen oxidase activity"/>
    <property type="evidence" value="ECO:0007669"/>
    <property type="project" value="UniProtKB-UniRule"/>
</dbReference>
<comment type="caution">
    <text evidence="16">The sequence shown here is derived from an EMBL/GenBank/DDBJ whole genome shotgun (WGS) entry which is preliminary data.</text>
</comment>
<comment type="subunit">
    <text evidence="14">Homodimer.</text>
</comment>